<reference evidence="3" key="1">
    <citation type="submission" date="2025-08" db="UniProtKB">
        <authorList>
            <consortium name="Ensembl"/>
        </authorList>
    </citation>
    <scope>IDENTIFICATION</scope>
</reference>
<dbReference type="Gene3D" id="1.10.10.10">
    <property type="entry name" value="Winged helix-like DNA-binding domain superfamily/Winged helix DNA-binding domain"/>
    <property type="match status" value="1"/>
</dbReference>
<feature type="domain" description="O-methyltransferase C-terminal" evidence="1">
    <location>
        <begin position="156"/>
        <end position="211"/>
    </location>
</feature>
<proteinExistence type="predicted"/>
<evidence type="ECO:0000259" key="1">
    <source>
        <dbReference type="Pfam" id="PF00891"/>
    </source>
</evidence>
<protein>
    <recommendedName>
        <fullName evidence="5">O-methyltransferase domain-containing protein</fullName>
    </recommendedName>
</protein>
<dbReference type="GO" id="GO:0008171">
    <property type="term" value="F:O-methyltransferase activity"/>
    <property type="evidence" value="ECO:0007669"/>
    <property type="project" value="InterPro"/>
</dbReference>
<dbReference type="Proteomes" id="UP000472277">
    <property type="component" value="Chromosome 20"/>
</dbReference>
<dbReference type="InterPro" id="IPR012967">
    <property type="entry name" value="COMT_dimerisation"/>
</dbReference>
<evidence type="ECO:0000259" key="2">
    <source>
        <dbReference type="Pfam" id="PF08100"/>
    </source>
</evidence>
<dbReference type="InParanoid" id="A0A673XUB5"/>
<reference evidence="3" key="2">
    <citation type="submission" date="2025-09" db="UniProtKB">
        <authorList>
            <consortium name="Ensembl"/>
        </authorList>
    </citation>
    <scope>IDENTIFICATION</scope>
</reference>
<dbReference type="InterPro" id="IPR036388">
    <property type="entry name" value="WH-like_DNA-bd_sf"/>
</dbReference>
<dbReference type="GO" id="GO:0046983">
    <property type="term" value="F:protein dimerization activity"/>
    <property type="evidence" value="ECO:0007669"/>
    <property type="project" value="InterPro"/>
</dbReference>
<keyword evidence="4" id="KW-1185">Reference proteome</keyword>
<dbReference type="InterPro" id="IPR029063">
    <property type="entry name" value="SAM-dependent_MTases_sf"/>
</dbReference>
<dbReference type="Ensembl" id="ENSSTUT00000025723.1">
    <property type="protein sequence ID" value="ENSSTUP00000024531.1"/>
    <property type="gene ID" value="ENSSTUG00000010712.1"/>
</dbReference>
<feature type="domain" description="O-methyltransferase dimerisation" evidence="2">
    <location>
        <begin position="21"/>
        <end position="71"/>
    </location>
</feature>
<dbReference type="Gene3D" id="3.40.50.150">
    <property type="entry name" value="Vaccinia Virus protein VP39"/>
    <property type="match status" value="1"/>
</dbReference>
<evidence type="ECO:0000313" key="4">
    <source>
        <dbReference type="Proteomes" id="UP000472277"/>
    </source>
</evidence>
<dbReference type="InterPro" id="IPR001077">
    <property type="entry name" value="COMT_C"/>
</dbReference>
<evidence type="ECO:0008006" key="5">
    <source>
        <dbReference type="Google" id="ProtNLM"/>
    </source>
</evidence>
<name>A0A673XUB5_SALTR</name>
<dbReference type="Pfam" id="PF08100">
    <property type="entry name" value="Dimerisation"/>
    <property type="match status" value="1"/>
</dbReference>
<organism evidence="3 4">
    <name type="scientific">Salmo trutta</name>
    <name type="common">Brown trout</name>
    <dbReference type="NCBI Taxonomy" id="8032"/>
    <lineage>
        <taxon>Eukaryota</taxon>
        <taxon>Metazoa</taxon>
        <taxon>Chordata</taxon>
        <taxon>Craniata</taxon>
        <taxon>Vertebrata</taxon>
        <taxon>Euteleostomi</taxon>
        <taxon>Actinopterygii</taxon>
        <taxon>Neopterygii</taxon>
        <taxon>Teleostei</taxon>
        <taxon>Protacanthopterygii</taxon>
        <taxon>Salmoniformes</taxon>
        <taxon>Salmonidae</taxon>
        <taxon>Salmoninae</taxon>
        <taxon>Salmo</taxon>
    </lineage>
</organism>
<evidence type="ECO:0000313" key="3">
    <source>
        <dbReference type="Ensembl" id="ENSSTUP00000024531.1"/>
    </source>
</evidence>
<dbReference type="Pfam" id="PF00891">
    <property type="entry name" value="Methyltransf_2"/>
    <property type="match status" value="1"/>
</dbReference>
<sequence length="292" mass="32896">MELAAGTSNAAAAAAYMPKILDYMEVFLVSKTLFTVCEMGLFDLLASSWCPLSLEEVVQVIRASLSGTEKLYLTRSIHYSSKTIYLCWHYLIDAVREGSNQYEKAFDTHTHSSSSLPLPSLFIFSSTLSLSLSLPLRFPEVRVTIYCTTSGVRTCVCAYAETTLCYCRQPDDQLPLMDFFKDELLDADLYILARILHGWTDTRSIELLRSLQGLQTKYTHPPPSPLSPSVILSGEKDQISLLLNTHTLTHLQVHNTHTHICCITMRILFNLQLNLLLETNSKQQSGYDNCHD</sequence>
<accession>A0A673XUB5</accession>
<dbReference type="AlphaFoldDB" id="A0A673XUB5"/>